<dbReference type="SUPFAM" id="SSF51395">
    <property type="entry name" value="FMN-linked oxidoreductases"/>
    <property type="match status" value="1"/>
</dbReference>
<dbReference type="Pfam" id="PF00724">
    <property type="entry name" value="Oxidored_FMN"/>
    <property type="match status" value="1"/>
</dbReference>
<dbReference type="InterPro" id="IPR051799">
    <property type="entry name" value="NADH_flavin_oxidoreductase"/>
</dbReference>
<reference evidence="5" key="1">
    <citation type="journal article" date="2019" name="Int. J. Syst. Evol. Microbiol.">
        <title>The Global Catalogue of Microorganisms (GCM) 10K type strain sequencing project: providing services to taxonomists for standard genome sequencing and annotation.</title>
        <authorList>
            <consortium name="The Broad Institute Genomics Platform"/>
            <consortium name="The Broad Institute Genome Sequencing Center for Infectious Disease"/>
            <person name="Wu L."/>
            <person name="Ma J."/>
        </authorList>
    </citation>
    <scope>NUCLEOTIDE SEQUENCE [LARGE SCALE GENOMIC DNA]</scope>
    <source>
        <strain evidence="5">TBRC 5781</strain>
    </source>
</reference>
<keyword evidence="5" id="KW-1185">Reference proteome</keyword>
<name>A0ABV8EBE6_9HYPH</name>
<comment type="caution">
    <text evidence="4">The sequence shown here is derived from an EMBL/GenBank/DDBJ whole genome shotgun (WGS) entry which is preliminary data.</text>
</comment>
<dbReference type="EMBL" id="JBHSBD010000065">
    <property type="protein sequence ID" value="MFC3969494.1"/>
    <property type="molecule type" value="Genomic_DNA"/>
</dbReference>
<protein>
    <recommendedName>
        <fullName evidence="3">NADH:flavin oxidoreductase/NADH oxidase N-terminal domain-containing protein</fullName>
    </recommendedName>
</protein>
<keyword evidence="1" id="KW-0285">Flavoprotein</keyword>
<dbReference type="RefSeq" id="WP_247259804.1">
    <property type="nucleotide sequence ID" value="NZ_JALJQZ010000004.1"/>
</dbReference>
<dbReference type="Proteomes" id="UP001595697">
    <property type="component" value="Unassembled WGS sequence"/>
</dbReference>
<evidence type="ECO:0000256" key="2">
    <source>
        <dbReference type="ARBA" id="ARBA00023002"/>
    </source>
</evidence>
<proteinExistence type="predicted"/>
<dbReference type="InterPro" id="IPR013785">
    <property type="entry name" value="Aldolase_TIM"/>
</dbReference>
<evidence type="ECO:0000256" key="1">
    <source>
        <dbReference type="ARBA" id="ARBA00022630"/>
    </source>
</evidence>
<evidence type="ECO:0000259" key="3">
    <source>
        <dbReference type="Pfam" id="PF00724"/>
    </source>
</evidence>
<evidence type="ECO:0000313" key="5">
    <source>
        <dbReference type="Proteomes" id="UP001595697"/>
    </source>
</evidence>
<evidence type="ECO:0000313" key="4">
    <source>
        <dbReference type="EMBL" id="MFC3969494.1"/>
    </source>
</evidence>
<sequence length="377" mass="41593">MNSFSTSFASMDFGRGRVASNRLYFSSVGFDLCDSQGQPLPEFFEIYEALMDGGCGFGFLGNASVDPASQYTDKSLMLVSPSHAEHLRPVFASSETKGFLLAAQLQHYGVAQSTAIDHQAQQFAIKGDVTAVSEEQIENYICQFAQAAVLAQRIGANALQVHAANGYLLSSFLSPRTNRRRDRWGGTPLKRAEILFELLRRLRLQVGQEILIFVRLQIDDGLGEEGIQFHQLGEVSAGLKLAGADALTCATGVAETFSKFLGSPDHTLTVTRNAAHFLKSQSGLPVGFAANMDRLEMADRIIDSGDADFIGFGRALIADPYLVLKERNGMADAVVRCRWDSYCLRDKKEPSADRVYCCVNERFLRPAFIQKKYEELQ</sequence>
<keyword evidence="2" id="KW-0560">Oxidoreductase</keyword>
<dbReference type="PANTHER" id="PTHR43656:SF2">
    <property type="entry name" value="BINDING OXIDOREDUCTASE, PUTATIVE (AFU_ORTHOLOGUE AFUA_2G08260)-RELATED"/>
    <property type="match status" value="1"/>
</dbReference>
<accession>A0ABV8EBE6</accession>
<organism evidence="4 5">
    <name type="scientific">Rhizobium lemnae</name>
    <dbReference type="NCBI Taxonomy" id="1214924"/>
    <lineage>
        <taxon>Bacteria</taxon>
        <taxon>Pseudomonadati</taxon>
        <taxon>Pseudomonadota</taxon>
        <taxon>Alphaproteobacteria</taxon>
        <taxon>Hyphomicrobiales</taxon>
        <taxon>Rhizobiaceae</taxon>
        <taxon>Rhizobium/Agrobacterium group</taxon>
        <taxon>Rhizobium</taxon>
    </lineage>
</organism>
<feature type="domain" description="NADH:flavin oxidoreductase/NADH oxidase N-terminal" evidence="3">
    <location>
        <begin position="62"/>
        <end position="331"/>
    </location>
</feature>
<dbReference type="PANTHER" id="PTHR43656">
    <property type="entry name" value="BINDING OXIDOREDUCTASE, PUTATIVE (AFU_ORTHOLOGUE AFUA_2G08260)-RELATED"/>
    <property type="match status" value="1"/>
</dbReference>
<gene>
    <name evidence="4" type="ORF">ACFOVS_15375</name>
</gene>
<dbReference type="Gene3D" id="3.20.20.70">
    <property type="entry name" value="Aldolase class I"/>
    <property type="match status" value="1"/>
</dbReference>
<dbReference type="InterPro" id="IPR001155">
    <property type="entry name" value="OxRdtase_FMN_N"/>
</dbReference>